<dbReference type="InterPro" id="IPR027417">
    <property type="entry name" value="P-loop_NTPase"/>
</dbReference>
<keyword evidence="6" id="KW-0460">Magnesium</keyword>
<keyword evidence="3 5" id="KW-0342">GTP-binding</keyword>
<accession>A0A2R6RW28</accession>
<dbReference type="InterPro" id="IPR011025">
    <property type="entry name" value="GproteinA_insert"/>
</dbReference>
<evidence type="ECO:0000313" key="7">
    <source>
        <dbReference type="EMBL" id="PSS34232.1"/>
    </source>
</evidence>
<dbReference type="Gene3D" id="3.40.50.300">
    <property type="entry name" value="P-loop containing nucleotide triphosphate hydrolases"/>
    <property type="match status" value="1"/>
</dbReference>
<dbReference type="GO" id="GO:0003924">
    <property type="term" value="F:GTPase activity"/>
    <property type="evidence" value="ECO:0007669"/>
    <property type="project" value="InterPro"/>
</dbReference>
<gene>
    <name evidence="7" type="ORF">PHLCEN_2v1742</name>
</gene>
<dbReference type="GO" id="GO:0005525">
    <property type="term" value="F:GTP binding"/>
    <property type="evidence" value="ECO:0007669"/>
    <property type="project" value="UniProtKB-KW"/>
</dbReference>
<reference evidence="7 8" key="1">
    <citation type="submission" date="2018-02" db="EMBL/GenBank/DDBJ databases">
        <title>Genome sequence of the basidiomycete white-rot fungus Phlebia centrifuga.</title>
        <authorList>
            <person name="Granchi Z."/>
            <person name="Peng M."/>
            <person name="de Vries R.P."/>
            <person name="Hilden K."/>
            <person name="Makela M.R."/>
            <person name="Grigoriev I."/>
            <person name="Riley R."/>
        </authorList>
    </citation>
    <scope>NUCLEOTIDE SEQUENCE [LARGE SCALE GENOMIC DNA]</scope>
    <source>
        <strain evidence="7 8">FBCC195</strain>
    </source>
</reference>
<protein>
    <submittedName>
        <fullName evidence="7">Uncharacterized protein</fullName>
    </submittedName>
</protein>
<dbReference type="PANTHER" id="PTHR10218">
    <property type="entry name" value="GTP-BINDING PROTEIN ALPHA SUBUNIT"/>
    <property type="match status" value="1"/>
</dbReference>
<dbReference type="OrthoDB" id="2803104at2759"/>
<evidence type="ECO:0000256" key="1">
    <source>
        <dbReference type="ARBA" id="ARBA00022723"/>
    </source>
</evidence>
<proteinExistence type="predicted"/>
<comment type="caution">
    <text evidence="7">The sequence shown here is derived from an EMBL/GenBank/DDBJ whole genome shotgun (WGS) entry which is preliminary data.</text>
</comment>
<feature type="binding site" evidence="6">
    <location>
        <position position="73"/>
    </location>
    <ligand>
        <name>Mg(2+)</name>
        <dbReference type="ChEBI" id="CHEBI:18420"/>
    </ligand>
</feature>
<keyword evidence="4" id="KW-0807">Transducer</keyword>
<dbReference type="GO" id="GO:0001664">
    <property type="term" value="F:G protein-coupled receptor binding"/>
    <property type="evidence" value="ECO:0007669"/>
    <property type="project" value="TreeGrafter"/>
</dbReference>
<keyword evidence="8" id="KW-1185">Reference proteome</keyword>
<dbReference type="GO" id="GO:0007188">
    <property type="term" value="P:adenylate cyclase-modulating G protein-coupled receptor signaling pathway"/>
    <property type="evidence" value="ECO:0007669"/>
    <property type="project" value="TreeGrafter"/>
</dbReference>
<dbReference type="SUPFAM" id="SSF47895">
    <property type="entry name" value="Transducin (alpha subunit), insertion domain"/>
    <property type="match status" value="1"/>
</dbReference>
<evidence type="ECO:0000256" key="4">
    <source>
        <dbReference type="ARBA" id="ARBA00023224"/>
    </source>
</evidence>
<feature type="binding site" evidence="5">
    <location>
        <begin position="69"/>
        <end position="74"/>
    </location>
    <ligand>
        <name>GTP</name>
        <dbReference type="ChEBI" id="CHEBI:37565"/>
    </ligand>
</feature>
<name>A0A2R6RW28_9APHY</name>
<organism evidence="7 8">
    <name type="scientific">Hermanssonia centrifuga</name>
    <dbReference type="NCBI Taxonomy" id="98765"/>
    <lineage>
        <taxon>Eukaryota</taxon>
        <taxon>Fungi</taxon>
        <taxon>Dikarya</taxon>
        <taxon>Basidiomycota</taxon>
        <taxon>Agaricomycotina</taxon>
        <taxon>Agaricomycetes</taxon>
        <taxon>Polyporales</taxon>
        <taxon>Meruliaceae</taxon>
        <taxon>Hermanssonia</taxon>
    </lineage>
</organism>
<dbReference type="STRING" id="98765.A0A2R6RW28"/>
<dbReference type="InterPro" id="IPR001019">
    <property type="entry name" value="Gprotein_alpha_su"/>
</dbReference>
<evidence type="ECO:0000256" key="2">
    <source>
        <dbReference type="ARBA" id="ARBA00022741"/>
    </source>
</evidence>
<dbReference type="Pfam" id="PF00503">
    <property type="entry name" value="G-alpha"/>
    <property type="match status" value="1"/>
</dbReference>
<keyword evidence="1 6" id="KW-0479">Metal-binding</keyword>
<evidence type="ECO:0000256" key="6">
    <source>
        <dbReference type="PIRSR" id="PIRSR601019-2"/>
    </source>
</evidence>
<dbReference type="GO" id="GO:0031683">
    <property type="term" value="F:G-protein beta/gamma-subunit complex binding"/>
    <property type="evidence" value="ECO:0007669"/>
    <property type="project" value="InterPro"/>
</dbReference>
<dbReference type="AlphaFoldDB" id="A0A2R6RW28"/>
<dbReference type="GO" id="GO:0005737">
    <property type="term" value="C:cytoplasm"/>
    <property type="evidence" value="ECO:0007669"/>
    <property type="project" value="TreeGrafter"/>
</dbReference>
<dbReference type="PANTHER" id="PTHR10218:SF302">
    <property type="entry name" value="GUANINE NUCLEOTIDE-BINDING PROTEIN ALPHA-5 SUBUNIT"/>
    <property type="match status" value="1"/>
</dbReference>
<sequence length="308" mass="34363">MPVKREAVDPITLLLSPPPNETAEERVIRLQKEAEARKISENIDEQLRRESAALKKRNVLRMLLLGQSESGKSTTLKNIQLIQAPEAWQAERASWRIVIQLNLVRAVNTILDILSSEVPATPARAYDSWSMSPSVNLSLATADDSQWHDDPDFPLSTSPPSSPPLKPSVLPLSFTAAYAALRLRLTPLRRIEADLKLLLGAASDEVTEASLNGDHSTMVATPFDSGAYPLTHSPSRRPREFCVRSHDTWKDSVLKKTSTKTSPRRASLDMDANGVIAGCREDIWFLWKDEVIREALRRQKIVLEDSAE</sequence>
<dbReference type="GO" id="GO:0005834">
    <property type="term" value="C:heterotrimeric G-protein complex"/>
    <property type="evidence" value="ECO:0007669"/>
    <property type="project" value="TreeGrafter"/>
</dbReference>
<dbReference type="GO" id="GO:0046872">
    <property type="term" value="F:metal ion binding"/>
    <property type="evidence" value="ECO:0007669"/>
    <property type="project" value="UniProtKB-KW"/>
</dbReference>
<dbReference type="EMBL" id="MLYV02000140">
    <property type="protein sequence ID" value="PSS34232.1"/>
    <property type="molecule type" value="Genomic_DNA"/>
</dbReference>
<keyword evidence="2 5" id="KW-0547">Nucleotide-binding</keyword>
<evidence type="ECO:0000256" key="3">
    <source>
        <dbReference type="ARBA" id="ARBA00023134"/>
    </source>
</evidence>
<dbReference type="Proteomes" id="UP000186601">
    <property type="component" value="Unassembled WGS sequence"/>
</dbReference>
<evidence type="ECO:0000256" key="5">
    <source>
        <dbReference type="PIRSR" id="PIRSR601019-1"/>
    </source>
</evidence>
<evidence type="ECO:0000313" key="8">
    <source>
        <dbReference type="Proteomes" id="UP000186601"/>
    </source>
</evidence>